<dbReference type="Pfam" id="PF00059">
    <property type="entry name" value="Lectin_C"/>
    <property type="match status" value="2"/>
</dbReference>
<dbReference type="InterPro" id="IPR001304">
    <property type="entry name" value="C-type_lectin-like"/>
</dbReference>
<reference evidence="2" key="2">
    <citation type="submission" date="2025-09" db="UniProtKB">
        <authorList>
            <consortium name="Ensembl"/>
        </authorList>
    </citation>
    <scope>IDENTIFICATION</scope>
</reference>
<dbReference type="Ensembl" id="ENSEBUT00000008070.1">
    <property type="protein sequence ID" value="ENSEBUP00000007584.1"/>
    <property type="gene ID" value="ENSEBUG00000004951.1"/>
</dbReference>
<dbReference type="SMART" id="SM00034">
    <property type="entry name" value="CLECT"/>
    <property type="match status" value="2"/>
</dbReference>
<keyword evidence="3" id="KW-1185">Reference proteome</keyword>
<reference evidence="2" key="1">
    <citation type="submission" date="2025-08" db="UniProtKB">
        <authorList>
            <consortium name="Ensembl"/>
        </authorList>
    </citation>
    <scope>IDENTIFICATION</scope>
</reference>
<feature type="domain" description="C-type lectin" evidence="1">
    <location>
        <begin position="127"/>
        <end position="238"/>
    </location>
</feature>
<dbReference type="OMA" id="TYGNFWI"/>
<dbReference type="InterPro" id="IPR050111">
    <property type="entry name" value="C-type_lectin/snaclec_domain"/>
</dbReference>
<evidence type="ECO:0000259" key="1">
    <source>
        <dbReference type="PROSITE" id="PS50041"/>
    </source>
</evidence>
<evidence type="ECO:0000313" key="2">
    <source>
        <dbReference type="Ensembl" id="ENSEBUP00000007584.1"/>
    </source>
</evidence>
<dbReference type="PANTHER" id="PTHR22803">
    <property type="entry name" value="MANNOSE, PHOSPHOLIPASE, LECTIN RECEPTOR RELATED"/>
    <property type="match status" value="1"/>
</dbReference>
<dbReference type="CDD" id="cd00037">
    <property type="entry name" value="CLECT"/>
    <property type="match status" value="2"/>
</dbReference>
<dbReference type="Proteomes" id="UP000694388">
    <property type="component" value="Unplaced"/>
</dbReference>
<dbReference type="PROSITE" id="PS50041">
    <property type="entry name" value="C_TYPE_LECTIN_2"/>
    <property type="match status" value="2"/>
</dbReference>
<organism evidence="2 3">
    <name type="scientific">Eptatretus burgeri</name>
    <name type="common">Inshore hagfish</name>
    <dbReference type="NCBI Taxonomy" id="7764"/>
    <lineage>
        <taxon>Eukaryota</taxon>
        <taxon>Metazoa</taxon>
        <taxon>Chordata</taxon>
        <taxon>Craniata</taxon>
        <taxon>Vertebrata</taxon>
        <taxon>Cyclostomata</taxon>
        <taxon>Myxini</taxon>
        <taxon>Myxiniformes</taxon>
        <taxon>Myxinidae</taxon>
        <taxon>Eptatretinae</taxon>
        <taxon>Eptatretus</taxon>
    </lineage>
</organism>
<dbReference type="InterPro" id="IPR016186">
    <property type="entry name" value="C-type_lectin-like/link_sf"/>
</dbReference>
<dbReference type="InterPro" id="IPR016187">
    <property type="entry name" value="CTDL_fold"/>
</dbReference>
<protein>
    <recommendedName>
        <fullName evidence="1">C-type lectin domain-containing protein</fullName>
    </recommendedName>
</protein>
<name>A0A8C4NH06_EPTBU</name>
<dbReference type="GeneTree" id="ENSGT01150000286973"/>
<dbReference type="SUPFAM" id="SSF56436">
    <property type="entry name" value="C-type lectin-like"/>
    <property type="match status" value="2"/>
</dbReference>
<evidence type="ECO:0000313" key="3">
    <source>
        <dbReference type="Proteomes" id="UP000694388"/>
    </source>
</evidence>
<sequence length="262" mass="29771">MFWKGEEIITHCLSFSPPPPSFLVFLLTLFPHKHISWLGLNDLNEEGNFVWSDGTPVNYTHWDYGRPYLSEQHLDFERHCVALMSDESIIHWHDELCDFKRGYVCKRTTDPTISPTQPTPLTELVPFGKSMFQVDPTPRPFAEARAACRRNGSDIASVISVYEHAFVSLLARRAGGALWIGLNAYETAGAYRWLDDWHMPMTGWATDEPAQSQACVHLVAGEGWMTESCSKPLPVVCKKSPGVCVKVFWCESSAQIFFFFFL</sequence>
<dbReference type="Gene3D" id="3.10.100.10">
    <property type="entry name" value="Mannose-Binding Protein A, subunit A"/>
    <property type="match status" value="2"/>
</dbReference>
<proteinExistence type="predicted"/>
<dbReference type="AlphaFoldDB" id="A0A8C4NH06"/>
<accession>A0A8C4NH06</accession>
<feature type="domain" description="C-type lectin" evidence="1">
    <location>
        <begin position="21"/>
        <end position="106"/>
    </location>
</feature>